<organism evidence="2">
    <name type="scientific">Dichomitus squalens</name>
    <dbReference type="NCBI Taxonomy" id="114155"/>
    <lineage>
        <taxon>Eukaryota</taxon>
        <taxon>Fungi</taxon>
        <taxon>Dikarya</taxon>
        <taxon>Basidiomycota</taxon>
        <taxon>Agaricomycotina</taxon>
        <taxon>Agaricomycetes</taxon>
        <taxon>Polyporales</taxon>
        <taxon>Polyporaceae</taxon>
        <taxon>Dichomitus</taxon>
    </lineage>
</organism>
<protein>
    <submittedName>
        <fullName evidence="2">Uncharacterized protein</fullName>
    </submittedName>
</protein>
<dbReference type="AlphaFoldDB" id="A0A4Q9MQ01"/>
<accession>A0A4Q9MQ01</accession>
<dbReference type="EMBL" id="ML143414">
    <property type="protein sequence ID" value="TBU29257.1"/>
    <property type="molecule type" value="Genomic_DNA"/>
</dbReference>
<name>A0A4Q9MQ01_9APHY</name>
<feature type="compositionally biased region" description="Basic and acidic residues" evidence="1">
    <location>
        <begin position="1"/>
        <end position="10"/>
    </location>
</feature>
<reference evidence="2" key="1">
    <citation type="submission" date="2019-01" db="EMBL/GenBank/DDBJ databases">
        <title>Draft genome sequences of three monokaryotic isolates of the white-rot basidiomycete fungus Dichomitus squalens.</title>
        <authorList>
            <consortium name="DOE Joint Genome Institute"/>
            <person name="Lopez S.C."/>
            <person name="Andreopoulos B."/>
            <person name="Pangilinan J."/>
            <person name="Lipzen A."/>
            <person name="Riley R."/>
            <person name="Ahrendt S."/>
            <person name="Ng V."/>
            <person name="Barry K."/>
            <person name="Daum C."/>
            <person name="Grigoriev I.V."/>
            <person name="Hilden K.S."/>
            <person name="Makela M.R."/>
            <person name="de Vries R.P."/>
        </authorList>
    </citation>
    <scope>NUCLEOTIDE SEQUENCE [LARGE SCALE GENOMIC DNA]</scope>
    <source>
        <strain evidence="2">OM18370.1</strain>
    </source>
</reference>
<gene>
    <name evidence="2" type="ORF">BD311DRAFT_756825</name>
</gene>
<evidence type="ECO:0000256" key="1">
    <source>
        <dbReference type="SAM" id="MobiDB-lite"/>
    </source>
</evidence>
<feature type="region of interest" description="Disordered" evidence="1">
    <location>
        <begin position="1"/>
        <end position="58"/>
    </location>
</feature>
<sequence length="162" mass="17943">MGDGGRRPRSTDATPHPRRSAYTHGYKGILARGRGTGGDRRQLMNRDVQPSSRPRHPMGDEVLQDRMLYPASMHLVSGTQLSCQATRVRPEARPLVAWATSIFSLVETSRDKHGYQERCRSICTGIITRSLKLMQSERLTFGKRTCVAYVGTTPAAEGISEG</sequence>
<proteinExistence type="predicted"/>
<evidence type="ECO:0000313" key="2">
    <source>
        <dbReference type="EMBL" id="TBU29257.1"/>
    </source>
</evidence>
<dbReference type="Proteomes" id="UP000292957">
    <property type="component" value="Unassembled WGS sequence"/>
</dbReference>